<keyword evidence="5" id="KW-1185">Reference proteome</keyword>
<keyword evidence="2" id="KW-0472">Membrane</keyword>
<feature type="domain" description="Bacterial surface antigen (D15)" evidence="3">
    <location>
        <begin position="133"/>
        <end position="487"/>
    </location>
</feature>
<evidence type="ECO:0000259" key="3">
    <source>
        <dbReference type="Pfam" id="PF01103"/>
    </source>
</evidence>
<evidence type="ECO:0000256" key="2">
    <source>
        <dbReference type="ARBA" id="ARBA00023136"/>
    </source>
</evidence>
<evidence type="ECO:0000313" key="5">
    <source>
        <dbReference type="Proteomes" id="UP000769528"/>
    </source>
</evidence>
<dbReference type="InterPro" id="IPR000184">
    <property type="entry name" value="Bac_surfAg_D15"/>
</dbReference>
<name>A0A9P8TAC5_9ASCO</name>
<reference evidence="4" key="2">
    <citation type="submission" date="2021-01" db="EMBL/GenBank/DDBJ databases">
        <authorList>
            <person name="Schikora-Tamarit M.A."/>
        </authorList>
    </citation>
    <scope>NUCLEOTIDE SEQUENCE</scope>
    <source>
        <strain evidence="4">CBS6341</strain>
    </source>
</reference>
<dbReference type="Gene3D" id="2.40.160.50">
    <property type="entry name" value="membrane protein fhac: a member of the omp85/tpsb transporter family"/>
    <property type="match status" value="1"/>
</dbReference>
<comment type="caution">
    <text evidence="4">The sequence shown here is derived from an EMBL/GenBank/DDBJ whole genome shotgun (WGS) entry which is preliminary data.</text>
</comment>
<accession>A0A9P8TAC5</accession>
<dbReference type="OrthoDB" id="1724197at2759"/>
<reference evidence="4" key="1">
    <citation type="journal article" date="2021" name="Open Biol.">
        <title>Shared evolutionary footprints suggest mitochondrial oxidative damage underlies multiple complex I losses in fungi.</title>
        <authorList>
            <person name="Schikora-Tamarit M.A."/>
            <person name="Marcet-Houben M."/>
            <person name="Nosek J."/>
            <person name="Gabaldon T."/>
        </authorList>
    </citation>
    <scope>NUCLEOTIDE SEQUENCE</scope>
    <source>
        <strain evidence="4">CBS6341</strain>
    </source>
</reference>
<dbReference type="AlphaFoldDB" id="A0A9P8TAC5"/>
<protein>
    <recommendedName>
        <fullName evidence="3">Bacterial surface antigen (D15) domain-containing protein</fullName>
    </recommendedName>
</protein>
<dbReference type="EMBL" id="JAEUBF010001277">
    <property type="protein sequence ID" value="KAH3671464.1"/>
    <property type="molecule type" value="Genomic_DNA"/>
</dbReference>
<proteinExistence type="predicted"/>
<evidence type="ECO:0000313" key="4">
    <source>
        <dbReference type="EMBL" id="KAH3671464.1"/>
    </source>
</evidence>
<organism evidence="4 5">
    <name type="scientific">Wickerhamomyces mucosus</name>
    <dbReference type="NCBI Taxonomy" id="1378264"/>
    <lineage>
        <taxon>Eukaryota</taxon>
        <taxon>Fungi</taxon>
        <taxon>Dikarya</taxon>
        <taxon>Ascomycota</taxon>
        <taxon>Saccharomycotina</taxon>
        <taxon>Saccharomycetes</taxon>
        <taxon>Phaffomycetales</taxon>
        <taxon>Wickerhamomycetaceae</taxon>
        <taxon>Wickerhamomyces</taxon>
    </lineage>
</organism>
<comment type="subcellular location">
    <subcellularLocation>
        <location evidence="1">Membrane</location>
    </subcellularLocation>
</comment>
<dbReference type="Pfam" id="PF01103">
    <property type="entry name" value="Omp85"/>
    <property type="match status" value="1"/>
</dbReference>
<dbReference type="GO" id="GO:0019867">
    <property type="term" value="C:outer membrane"/>
    <property type="evidence" value="ECO:0007669"/>
    <property type="project" value="InterPro"/>
</dbReference>
<evidence type="ECO:0000256" key="1">
    <source>
        <dbReference type="ARBA" id="ARBA00004370"/>
    </source>
</evidence>
<dbReference type="Proteomes" id="UP000769528">
    <property type="component" value="Unassembled WGS sequence"/>
</dbReference>
<gene>
    <name evidence="4" type="ORF">WICMUC_004596</name>
</gene>
<sequence length="493" mass="55107">MSSFGAKLHEETKYNVLNRQLTKPLLLNKLEVVGGDFSDKYYENLVEKLLPNQSDKLSNILSLQSLNDELLNIEKSLLYTGLFSNISIDLDLDEALTTPLLKSQSQYQGLIPVKAKFSLTQLPIFKYSSYSTSQDTGSGFGFRYLDPNFLKNSSSLLIDVNLNYDILSNTLNSKLWDLNILLPLAKLPTFRAIFNPSISLIDASEWSSHEQYNVGSFVGLQSTQLSQNNAIKIITGGISFTSRQVRQISNSASDSIRTFAGDDFKIGSQFNYKVDSRQLQGKFVKNGYLLDFTNEYAGSNSIDSFSKASNDSKKNIELYNFNKSIFKFDLSKSFIKDIFTANFNFETGHIIDFSNNRLHILDKFFLGGNESLKGFNLNSVGLKDGNDSIGGTSVFRANFQLFSRIPNISKDSPLRLYNFFNIGDNFNFSSFNQFTNLFTSGDIINKSASAVGVGILYKANNATFDLSYNVPLSARVQESSKPGFSISATLNFF</sequence>